<keyword evidence="1" id="KW-0812">Transmembrane</keyword>
<accession>A0A3B1CAM2</accession>
<reference evidence="2" key="1">
    <citation type="submission" date="2018-06" db="EMBL/GenBank/DDBJ databases">
        <authorList>
            <person name="Zhirakovskaya E."/>
        </authorList>
    </citation>
    <scope>NUCLEOTIDE SEQUENCE</scope>
</reference>
<dbReference type="Pfam" id="PF14559">
    <property type="entry name" value="TPR_19"/>
    <property type="match status" value="1"/>
</dbReference>
<dbReference type="InterPro" id="IPR007607">
    <property type="entry name" value="BacA/B"/>
</dbReference>
<evidence type="ECO:0000313" key="2">
    <source>
        <dbReference type="EMBL" id="VAX19820.1"/>
    </source>
</evidence>
<dbReference type="InterPro" id="IPR019734">
    <property type="entry name" value="TPR_rpt"/>
</dbReference>
<dbReference type="PANTHER" id="PTHR35024:SF4">
    <property type="entry name" value="POLYMER-FORMING CYTOSKELETAL PROTEIN"/>
    <property type="match status" value="1"/>
</dbReference>
<gene>
    <name evidence="2" type="ORF">MNBD_NITROSPINAE01-1832</name>
</gene>
<dbReference type="PANTHER" id="PTHR35024">
    <property type="entry name" value="HYPOTHETICAL CYTOSOLIC PROTEIN"/>
    <property type="match status" value="1"/>
</dbReference>
<dbReference type="SUPFAM" id="SSF48452">
    <property type="entry name" value="TPR-like"/>
    <property type="match status" value="1"/>
</dbReference>
<feature type="transmembrane region" description="Helical" evidence="1">
    <location>
        <begin position="152"/>
        <end position="173"/>
    </location>
</feature>
<dbReference type="InterPro" id="IPR011990">
    <property type="entry name" value="TPR-like_helical_dom_sf"/>
</dbReference>
<dbReference type="EMBL" id="UOGC01000096">
    <property type="protein sequence ID" value="VAX19820.1"/>
    <property type="molecule type" value="Genomic_DNA"/>
</dbReference>
<dbReference type="PROSITE" id="PS50005">
    <property type="entry name" value="TPR"/>
    <property type="match status" value="2"/>
</dbReference>
<dbReference type="Pfam" id="PF13181">
    <property type="entry name" value="TPR_8"/>
    <property type="match status" value="1"/>
</dbReference>
<dbReference type="Gene3D" id="1.25.40.10">
    <property type="entry name" value="Tetratricopeptide repeat domain"/>
    <property type="match status" value="1"/>
</dbReference>
<name>A0A3B1CAM2_9ZZZZ</name>
<keyword evidence="1" id="KW-1133">Transmembrane helix</keyword>
<keyword evidence="1" id="KW-0472">Membrane</keyword>
<dbReference type="SMART" id="SM00028">
    <property type="entry name" value="TPR"/>
    <property type="match status" value="4"/>
</dbReference>
<proteinExistence type="predicted"/>
<dbReference type="AlphaFoldDB" id="A0A3B1CAM2"/>
<protein>
    <submittedName>
        <fullName evidence="2">Uncharacterized protein</fullName>
    </submittedName>
</protein>
<evidence type="ECO:0000256" key="1">
    <source>
        <dbReference type="SAM" id="Phobius"/>
    </source>
</evidence>
<dbReference type="Pfam" id="PF04519">
    <property type="entry name" value="Bactofilin"/>
    <property type="match status" value="1"/>
</dbReference>
<sequence>MSDLNFGKLDSFFGEGVVLKGTLTFKGALRFDGEFEGTVRSEGVFIVGKSGNVHGDINAGEFYNFGGVVGDVNAKNRASLHPDSSLRGNVKSPLLTVEEGAAIHGSCSMPLDQRPKDIKRAVKPSPSPVITAGAIKDGAVSMKKSSSSSGSFGKIVAALFVIALFIAAGLAFVDKKQLAETMETLTNGSKTPVTTSLEPAVMQSEEPTATEVPTKPAVLEPVADEQVAAVSQNNVQATATEETKVEEPATVQNIAEVIKSGDYKKAIAELENGVARSPDDLDQIILLAETYQRAGLEKKALEQFIIAGSQKPDSSVEMINKGYEQLNAGELDEAKASFNDALKKDENEPRARVGLASIYVKVGANKKAVEQCQKALEITPDYAPALNRLAWVFAKQGVELEKARAMSEKSLSVFDDIPEYIDTLSEVHYSLKEYDTAISLIKKAIALAPDDRYYERQLFKFESAKKRAS</sequence>
<organism evidence="2">
    <name type="scientific">hydrothermal vent metagenome</name>
    <dbReference type="NCBI Taxonomy" id="652676"/>
    <lineage>
        <taxon>unclassified sequences</taxon>
        <taxon>metagenomes</taxon>
        <taxon>ecological metagenomes</taxon>
    </lineage>
</organism>